<evidence type="ECO:0000313" key="15">
    <source>
        <dbReference type="Proteomes" id="UP001153076"/>
    </source>
</evidence>
<protein>
    <recommendedName>
        <fullName evidence="3">RING-type E3 ubiquitin transferase</fullName>
        <ecNumber evidence="3">2.3.2.27</ecNumber>
    </recommendedName>
</protein>
<keyword evidence="10 13" id="KW-1133">Transmembrane helix</keyword>
<evidence type="ECO:0000256" key="13">
    <source>
        <dbReference type="SAM" id="Phobius"/>
    </source>
</evidence>
<evidence type="ECO:0000256" key="10">
    <source>
        <dbReference type="ARBA" id="ARBA00022989"/>
    </source>
</evidence>
<dbReference type="PANTHER" id="PTHR45977:SF11">
    <property type="entry name" value="E3 UBIQUITIN PROTEIN LIGASE RIE1"/>
    <property type="match status" value="1"/>
</dbReference>
<dbReference type="EC" id="2.3.2.27" evidence="3"/>
<dbReference type="GO" id="GO:0006511">
    <property type="term" value="P:ubiquitin-dependent protein catabolic process"/>
    <property type="evidence" value="ECO:0007669"/>
    <property type="project" value="TreeGrafter"/>
</dbReference>
<keyword evidence="6" id="KW-0479">Metal-binding</keyword>
<keyword evidence="15" id="KW-1185">Reference proteome</keyword>
<keyword evidence="5 13" id="KW-0812">Transmembrane</keyword>
<reference evidence="14" key="1">
    <citation type="submission" date="2022-04" db="EMBL/GenBank/DDBJ databases">
        <title>Carnegiea gigantea Genome sequencing and assembly v2.</title>
        <authorList>
            <person name="Copetti D."/>
            <person name="Sanderson M.J."/>
            <person name="Burquez A."/>
            <person name="Wojciechowski M.F."/>
        </authorList>
    </citation>
    <scope>NUCLEOTIDE SEQUENCE</scope>
    <source>
        <strain evidence="14">SGP5-SGP5p</strain>
        <tissue evidence="14">Aerial part</tissue>
    </source>
</reference>
<evidence type="ECO:0000256" key="8">
    <source>
        <dbReference type="ARBA" id="ARBA00022786"/>
    </source>
</evidence>
<evidence type="ECO:0000256" key="9">
    <source>
        <dbReference type="ARBA" id="ARBA00022833"/>
    </source>
</evidence>
<feature type="transmembrane region" description="Helical" evidence="13">
    <location>
        <begin position="104"/>
        <end position="126"/>
    </location>
</feature>
<keyword evidence="8" id="KW-0833">Ubl conjugation pathway</keyword>
<accession>A0A9Q1QM33</accession>
<dbReference type="OrthoDB" id="8062037at2759"/>
<evidence type="ECO:0000256" key="7">
    <source>
        <dbReference type="ARBA" id="ARBA00022771"/>
    </source>
</evidence>
<comment type="subcellular location">
    <subcellularLocation>
        <location evidence="2">Membrane</location>
        <topology evidence="2">Multi-pass membrane protein</topology>
    </subcellularLocation>
</comment>
<evidence type="ECO:0000256" key="12">
    <source>
        <dbReference type="SAM" id="MobiDB-lite"/>
    </source>
</evidence>
<evidence type="ECO:0000256" key="4">
    <source>
        <dbReference type="ARBA" id="ARBA00022679"/>
    </source>
</evidence>
<sequence length="411" mass="45266">MSESSDIAAPMLRPRNGGGAAEGAVENSSRISQTTSLALLLGRAAGRRGPSMLVRETAARELEERRADWGYSKPVVALDIVWNMTFVVASIVMLIWSVNEKPNVPLRVWTCGYALQCVVHIVLVWLEYRRRSLRRRESGELEGGEFRGGRFDLDGNDSDGDDDGGVGMFGSSAVSSFAKRCESVNTMASFLWWIVGFYWVVSGGEQLLVDAPRLYWCASLPSFQSLSIPLPLIPALIIPQPQYLEQEKELYLGRRRQRTGSRSTPIRIVFDPGFGTHESACVVYLAFDVFFAIFCVVLACLIGIALCCCLPCIIAILYTVAGQEGASEAELSMLPKYRFRASNNDGKLGEGGGVMVPVENVSEYLATERILLPEDAVSSTCYEFGTACVMTRDDIIICMQIMFAAMFGKYI</sequence>
<feature type="transmembrane region" description="Helical" evidence="13">
    <location>
        <begin position="75"/>
        <end position="98"/>
    </location>
</feature>
<feature type="transmembrane region" description="Helical" evidence="13">
    <location>
        <begin position="282"/>
        <end position="306"/>
    </location>
</feature>
<keyword evidence="11 13" id="KW-0472">Membrane</keyword>
<dbReference type="GO" id="GO:0016567">
    <property type="term" value="P:protein ubiquitination"/>
    <property type="evidence" value="ECO:0007669"/>
    <property type="project" value="TreeGrafter"/>
</dbReference>
<dbReference type="AlphaFoldDB" id="A0A9Q1QM33"/>
<dbReference type="Proteomes" id="UP001153076">
    <property type="component" value="Unassembled WGS sequence"/>
</dbReference>
<comment type="caution">
    <text evidence="14">The sequence shown here is derived from an EMBL/GenBank/DDBJ whole genome shotgun (WGS) entry which is preliminary data.</text>
</comment>
<evidence type="ECO:0000256" key="5">
    <source>
        <dbReference type="ARBA" id="ARBA00022692"/>
    </source>
</evidence>
<evidence type="ECO:0000256" key="6">
    <source>
        <dbReference type="ARBA" id="ARBA00022723"/>
    </source>
</evidence>
<feature type="transmembrane region" description="Helical" evidence="13">
    <location>
        <begin position="184"/>
        <end position="201"/>
    </location>
</feature>
<name>A0A9Q1QM33_9CARY</name>
<dbReference type="EMBL" id="JAKOGI010000036">
    <property type="protein sequence ID" value="KAJ8447703.1"/>
    <property type="molecule type" value="Genomic_DNA"/>
</dbReference>
<dbReference type="GO" id="GO:0000325">
    <property type="term" value="C:plant-type vacuole"/>
    <property type="evidence" value="ECO:0007669"/>
    <property type="project" value="TreeGrafter"/>
</dbReference>
<dbReference type="GO" id="GO:0008270">
    <property type="term" value="F:zinc ion binding"/>
    <property type="evidence" value="ECO:0007669"/>
    <property type="project" value="UniProtKB-KW"/>
</dbReference>
<comment type="catalytic activity">
    <reaction evidence="1">
        <text>S-ubiquitinyl-[E2 ubiquitin-conjugating enzyme]-L-cysteine + [acceptor protein]-L-lysine = [E2 ubiquitin-conjugating enzyme]-L-cysteine + N(6)-ubiquitinyl-[acceptor protein]-L-lysine.</text>
        <dbReference type="EC" id="2.3.2.27"/>
    </reaction>
</comment>
<feature type="region of interest" description="Disordered" evidence="12">
    <location>
        <begin position="1"/>
        <end position="29"/>
    </location>
</feature>
<organism evidence="14 15">
    <name type="scientific">Carnegiea gigantea</name>
    <dbReference type="NCBI Taxonomy" id="171969"/>
    <lineage>
        <taxon>Eukaryota</taxon>
        <taxon>Viridiplantae</taxon>
        <taxon>Streptophyta</taxon>
        <taxon>Embryophyta</taxon>
        <taxon>Tracheophyta</taxon>
        <taxon>Spermatophyta</taxon>
        <taxon>Magnoliopsida</taxon>
        <taxon>eudicotyledons</taxon>
        <taxon>Gunneridae</taxon>
        <taxon>Pentapetalae</taxon>
        <taxon>Caryophyllales</taxon>
        <taxon>Cactineae</taxon>
        <taxon>Cactaceae</taxon>
        <taxon>Cactoideae</taxon>
        <taxon>Echinocereeae</taxon>
        <taxon>Carnegiea</taxon>
    </lineage>
</organism>
<keyword evidence="4" id="KW-0808">Transferase</keyword>
<evidence type="ECO:0000256" key="3">
    <source>
        <dbReference type="ARBA" id="ARBA00012483"/>
    </source>
</evidence>
<evidence type="ECO:0000256" key="1">
    <source>
        <dbReference type="ARBA" id="ARBA00000900"/>
    </source>
</evidence>
<dbReference type="GO" id="GO:0016020">
    <property type="term" value="C:membrane"/>
    <property type="evidence" value="ECO:0007669"/>
    <property type="project" value="UniProtKB-SubCell"/>
</dbReference>
<keyword evidence="7" id="KW-0863">Zinc-finger</keyword>
<gene>
    <name evidence="14" type="ORF">Cgig2_031757</name>
</gene>
<proteinExistence type="predicted"/>
<evidence type="ECO:0000256" key="2">
    <source>
        <dbReference type="ARBA" id="ARBA00004141"/>
    </source>
</evidence>
<dbReference type="GO" id="GO:0061630">
    <property type="term" value="F:ubiquitin protein ligase activity"/>
    <property type="evidence" value="ECO:0007669"/>
    <property type="project" value="UniProtKB-EC"/>
</dbReference>
<keyword evidence="9" id="KW-0862">Zinc</keyword>
<dbReference type="PANTHER" id="PTHR45977">
    <property type="entry name" value="TARGET OF ERK KINASE MPK-1"/>
    <property type="match status" value="1"/>
</dbReference>
<evidence type="ECO:0000313" key="14">
    <source>
        <dbReference type="EMBL" id="KAJ8447703.1"/>
    </source>
</evidence>
<evidence type="ECO:0000256" key="11">
    <source>
        <dbReference type="ARBA" id="ARBA00023136"/>
    </source>
</evidence>